<keyword evidence="5" id="KW-0813">Transport</keyword>
<proteinExistence type="inferred from homology"/>
<keyword evidence="6" id="KW-1003">Cell membrane</keyword>
<evidence type="ECO:0000313" key="9">
    <source>
        <dbReference type="Proteomes" id="UP000467132"/>
    </source>
</evidence>
<accession>A0A845QXQ1</accession>
<name>A0A845QXQ1_9CLOT</name>
<dbReference type="InterPro" id="IPR011864">
    <property type="entry name" value="Phosphate_PstC"/>
</dbReference>
<feature type="transmembrane region" description="Helical" evidence="5">
    <location>
        <begin position="208"/>
        <end position="229"/>
    </location>
</feature>
<evidence type="ECO:0000256" key="5">
    <source>
        <dbReference type="RuleBase" id="RU363032"/>
    </source>
</evidence>
<evidence type="ECO:0000256" key="2">
    <source>
        <dbReference type="ARBA" id="ARBA00022692"/>
    </source>
</evidence>
<dbReference type="PROSITE" id="PS50928">
    <property type="entry name" value="ABC_TM1"/>
    <property type="match status" value="1"/>
</dbReference>
<dbReference type="Proteomes" id="UP000467132">
    <property type="component" value="Unassembled WGS sequence"/>
</dbReference>
<evidence type="ECO:0000256" key="1">
    <source>
        <dbReference type="ARBA" id="ARBA00004141"/>
    </source>
</evidence>
<dbReference type="PANTHER" id="PTHR42727">
    <property type="entry name" value="PHOSPHATE TRANSPORT SYSTEM PERMEASE PROTEIN"/>
    <property type="match status" value="1"/>
</dbReference>
<comment type="function">
    <text evidence="6">Part of the binding-protein-dependent transport system for phosphate; probably responsible for the translocation of the substrate across the membrane.</text>
</comment>
<dbReference type="SUPFAM" id="SSF161098">
    <property type="entry name" value="MetI-like"/>
    <property type="match status" value="1"/>
</dbReference>
<comment type="similarity">
    <text evidence="6">Belongs to the binding-protein-dependent transport system permease family. CysTW subfamily.</text>
</comment>
<reference evidence="8 9" key="1">
    <citation type="submission" date="2018-08" db="EMBL/GenBank/DDBJ databases">
        <title>Murine metabolic-syndrome-specific gut microbial biobank.</title>
        <authorList>
            <person name="Liu C."/>
        </authorList>
    </citation>
    <scope>NUCLEOTIDE SEQUENCE [LARGE SCALE GENOMIC DNA]</scope>
    <source>
        <strain evidence="8 9">583</strain>
    </source>
</reference>
<dbReference type="AlphaFoldDB" id="A0A845QXQ1"/>
<gene>
    <name evidence="8" type="primary">pstC</name>
    <name evidence="8" type="ORF">D3Z33_07855</name>
</gene>
<keyword evidence="4 5" id="KW-0472">Membrane</keyword>
<comment type="caution">
    <text evidence="8">The sequence shown here is derived from an EMBL/GenBank/DDBJ whole genome shotgun (WGS) entry which is preliminary data.</text>
</comment>
<dbReference type="OrthoDB" id="9785113at2"/>
<evidence type="ECO:0000256" key="4">
    <source>
        <dbReference type="ARBA" id="ARBA00023136"/>
    </source>
</evidence>
<evidence type="ECO:0000256" key="6">
    <source>
        <dbReference type="RuleBase" id="RU363054"/>
    </source>
</evidence>
<evidence type="ECO:0000259" key="7">
    <source>
        <dbReference type="PROSITE" id="PS50928"/>
    </source>
</evidence>
<comment type="subcellular location">
    <subcellularLocation>
        <location evidence="5">Cell membrane</location>
        <topology evidence="5">Multi-pass membrane protein</topology>
    </subcellularLocation>
    <subcellularLocation>
        <location evidence="1">Membrane</location>
        <topology evidence="1">Multi-pass membrane protein</topology>
    </subcellularLocation>
</comment>
<protein>
    <recommendedName>
        <fullName evidence="6">Phosphate transport system permease protein</fullName>
    </recommendedName>
</protein>
<sequence length="307" mass="33359">MIYENTPIKSSNKTLKRGKTKEKIISKILMVLASISILTTIGIIVILSKETFLFFQEISIKDFLTGTEWTALFANPKFGVLPLVLGTLMIAIYGSIVAIPVGLGSAIYLSEYASDKTRKIVKPLLEILAGIPSIVYGYFALTFITPILKKFFPDINVFNALSASIAVGIMIIPMISSLSEDAMKAVPDEIRQGAYALGATKFEVSTKVVIPAALSSIISSFVLAISRAIGETMIVTLAAGSTPRLTLNPLESVQTMTSFIVQVASGDVTHGGLIYKTIFAVGMLLFLITLLMNIIARMIIKKYREEY</sequence>
<dbReference type="GO" id="GO:0005886">
    <property type="term" value="C:plasma membrane"/>
    <property type="evidence" value="ECO:0007669"/>
    <property type="project" value="UniProtKB-SubCell"/>
</dbReference>
<dbReference type="InterPro" id="IPR000515">
    <property type="entry name" value="MetI-like"/>
</dbReference>
<dbReference type="InterPro" id="IPR035906">
    <property type="entry name" value="MetI-like_sf"/>
</dbReference>
<feature type="transmembrane region" description="Helical" evidence="5">
    <location>
        <begin position="24"/>
        <end position="47"/>
    </location>
</feature>
<keyword evidence="3 5" id="KW-1133">Transmembrane helix</keyword>
<dbReference type="GO" id="GO:0006817">
    <property type="term" value="P:phosphate ion transport"/>
    <property type="evidence" value="ECO:0007669"/>
    <property type="project" value="UniProtKB-KW"/>
</dbReference>
<evidence type="ECO:0000313" key="8">
    <source>
        <dbReference type="EMBL" id="NBI06774.1"/>
    </source>
</evidence>
<organism evidence="8 9">
    <name type="scientific">Senegalia massiliensis</name>
    <dbReference type="NCBI Taxonomy" id="1720316"/>
    <lineage>
        <taxon>Bacteria</taxon>
        <taxon>Bacillati</taxon>
        <taxon>Bacillota</taxon>
        <taxon>Clostridia</taxon>
        <taxon>Eubacteriales</taxon>
        <taxon>Clostridiaceae</taxon>
        <taxon>Senegalia</taxon>
    </lineage>
</organism>
<dbReference type="CDD" id="cd06261">
    <property type="entry name" value="TM_PBP2"/>
    <property type="match status" value="1"/>
</dbReference>
<feature type="domain" description="ABC transmembrane type-1" evidence="7">
    <location>
        <begin position="84"/>
        <end position="296"/>
    </location>
</feature>
<dbReference type="Pfam" id="PF00528">
    <property type="entry name" value="BPD_transp_1"/>
    <property type="match status" value="1"/>
</dbReference>
<keyword evidence="9" id="KW-1185">Reference proteome</keyword>
<dbReference type="RefSeq" id="WP_160197244.1">
    <property type="nucleotide sequence ID" value="NZ_QXXA01000007.1"/>
</dbReference>
<dbReference type="NCBIfam" id="TIGR02138">
    <property type="entry name" value="phosphate_pstC"/>
    <property type="match status" value="1"/>
</dbReference>
<feature type="transmembrane region" description="Helical" evidence="5">
    <location>
        <begin position="273"/>
        <end position="296"/>
    </location>
</feature>
<feature type="transmembrane region" description="Helical" evidence="5">
    <location>
        <begin position="80"/>
        <end position="103"/>
    </location>
</feature>
<dbReference type="GO" id="GO:0005315">
    <property type="term" value="F:phosphate transmembrane transporter activity"/>
    <property type="evidence" value="ECO:0007669"/>
    <property type="project" value="InterPro"/>
</dbReference>
<dbReference type="PANTHER" id="PTHR42727:SF1">
    <property type="entry name" value="PHOSPHATE TRANSPORT SYSTEM PERMEASE"/>
    <property type="match status" value="1"/>
</dbReference>
<dbReference type="Gene3D" id="1.10.3720.10">
    <property type="entry name" value="MetI-like"/>
    <property type="match status" value="1"/>
</dbReference>
<feature type="transmembrane region" description="Helical" evidence="5">
    <location>
        <begin position="124"/>
        <end position="145"/>
    </location>
</feature>
<dbReference type="EMBL" id="QXXA01000007">
    <property type="protein sequence ID" value="NBI06774.1"/>
    <property type="molecule type" value="Genomic_DNA"/>
</dbReference>
<keyword evidence="2 5" id="KW-0812">Transmembrane</keyword>
<keyword evidence="6" id="KW-0592">Phosphate transport</keyword>
<feature type="transmembrane region" description="Helical" evidence="5">
    <location>
        <begin position="157"/>
        <end position="175"/>
    </location>
</feature>
<evidence type="ECO:0000256" key="3">
    <source>
        <dbReference type="ARBA" id="ARBA00022989"/>
    </source>
</evidence>